<dbReference type="Proteomes" id="UP001244295">
    <property type="component" value="Unassembled WGS sequence"/>
</dbReference>
<dbReference type="AlphaFoldDB" id="A0AAW8E0X3"/>
<dbReference type="EMBL" id="JAUSRR010000008">
    <property type="protein sequence ID" value="MDP9925558.1"/>
    <property type="molecule type" value="Genomic_DNA"/>
</dbReference>
<proteinExistence type="predicted"/>
<name>A0AAW8E0X3_9BURK</name>
<evidence type="ECO:0008006" key="3">
    <source>
        <dbReference type="Google" id="ProtNLM"/>
    </source>
</evidence>
<dbReference type="RefSeq" id="WP_307637780.1">
    <property type="nucleotide sequence ID" value="NZ_JAUSRR010000008.1"/>
</dbReference>
<accession>A0AAW8E0X3</accession>
<evidence type="ECO:0000313" key="2">
    <source>
        <dbReference type="Proteomes" id="UP001244295"/>
    </source>
</evidence>
<organism evidence="1 2">
    <name type="scientific">Variovorax boronicumulans</name>
    <dbReference type="NCBI Taxonomy" id="436515"/>
    <lineage>
        <taxon>Bacteria</taxon>
        <taxon>Pseudomonadati</taxon>
        <taxon>Pseudomonadota</taxon>
        <taxon>Betaproteobacteria</taxon>
        <taxon>Burkholderiales</taxon>
        <taxon>Comamonadaceae</taxon>
        <taxon>Variovorax</taxon>
    </lineage>
</organism>
<sequence>MNTNTVIRQSPGFIDKLAYLLPTLEALGPEIGWLPAFQAYVGTGIATGRCKPAFGVEPRFRGSAQLLLPSGAQAFVSYGRKGKKQKRFGIRVECNPGRMTATDVAAVHSFFLGAFGNQYLEMLKAPRIKRLDLAVDIKGLELDDVYVSYAHAQHVTVYGKMLSKARGTVETWSFGSTKSDSTGTLYAKQTERLHQLLKDVAKNGVAGEKLRDNVVRQYLEIESSAPVVRIEVRLRKLSCSVADLADIKNRFLRFIFIEREDTGVLSKLTRLAFRSMCRDIGLKATLDAFKGHPKHKQLVQLSRARPDWWKPKKAWREAIAHPVLTKVFSAPAGVDKKWGSPP</sequence>
<comment type="caution">
    <text evidence="1">The sequence shown here is derived from an EMBL/GenBank/DDBJ whole genome shotgun (WGS) entry which is preliminary data.</text>
</comment>
<reference evidence="1" key="1">
    <citation type="submission" date="2023-07" db="EMBL/GenBank/DDBJ databases">
        <title>Sorghum-associated microbial communities from plants grown in Nebraska, USA.</title>
        <authorList>
            <person name="Schachtman D."/>
        </authorList>
    </citation>
    <scope>NUCLEOTIDE SEQUENCE</scope>
    <source>
        <strain evidence="1">DS2795</strain>
    </source>
</reference>
<protein>
    <recommendedName>
        <fullName evidence="3">Replication protein</fullName>
    </recommendedName>
</protein>
<evidence type="ECO:0000313" key="1">
    <source>
        <dbReference type="EMBL" id="MDP9925558.1"/>
    </source>
</evidence>
<gene>
    <name evidence="1" type="ORF">J2W25_004601</name>
</gene>